<dbReference type="RefSeq" id="WP_097012387.1">
    <property type="nucleotide sequence ID" value="NZ_LT907975.1"/>
</dbReference>
<name>A0A2C8FAR3_9BACT</name>
<evidence type="ECO:0000313" key="1">
    <source>
        <dbReference type="EMBL" id="SOB59526.1"/>
    </source>
</evidence>
<evidence type="ECO:0000313" key="2">
    <source>
        <dbReference type="Proteomes" id="UP000219215"/>
    </source>
</evidence>
<dbReference type="OrthoDB" id="5472089at2"/>
<accession>A0A2C8FAR3</accession>
<dbReference type="EMBL" id="LT907975">
    <property type="protein sequence ID" value="SOB59526.1"/>
    <property type="molecule type" value="Genomic_DNA"/>
</dbReference>
<keyword evidence="2" id="KW-1185">Reference proteome</keyword>
<reference evidence="2" key="1">
    <citation type="submission" date="2017-09" db="EMBL/GenBank/DDBJ databases">
        <authorList>
            <person name="Regsiter A."/>
            <person name="William W."/>
        </authorList>
    </citation>
    <scope>NUCLEOTIDE SEQUENCE [LARGE SCALE GENOMIC DNA]</scope>
    <source>
        <strain evidence="2">500-1</strain>
    </source>
</reference>
<dbReference type="Proteomes" id="UP000219215">
    <property type="component" value="Chromosome DPRO"/>
</dbReference>
<proteinExistence type="predicted"/>
<gene>
    <name evidence="1" type="ORF">DPRO_2617</name>
</gene>
<dbReference type="KEGG" id="pprf:DPRO_2617"/>
<protein>
    <submittedName>
        <fullName evidence="1">Uncharacterized protein</fullName>
    </submittedName>
</protein>
<organism evidence="1 2">
    <name type="scientific">Pseudodesulfovibrio profundus</name>
    <dbReference type="NCBI Taxonomy" id="57320"/>
    <lineage>
        <taxon>Bacteria</taxon>
        <taxon>Pseudomonadati</taxon>
        <taxon>Thermodesulfobacteriota</taxon>
        <taxon>Desulfovibrionia</taxon>
        <taxon>Desulfovibrionales</taxon>
        <taxon>Desulfovibrionaceae</taxon>
    </lineage>
</organism>
<sequence length="65" mass="7074">MEVGSLNVSAFNQADQMKNIRKVRLQREVLENPEMARDLVKVQASGTYNAKGEVIQAVAGDLGNA</sequence>
<dbReference type="AlphaFoldDB" id="A0A2C8FAR3"/>